<protein>
    <recommendedName>
        <fullName evidence="2">Retrotransposon gag domain-containing protein</fullName>
    </recommendedName>
</protein>
<feature type="region of interest" description="Disordered" evidence="1">
    <location>
        <begin position="190"/>
        <end position="230"/>
    </location>
</feature>
<evidence type="ECO:0000313" key="4">
    <source>
        <dbReference type="Proteomes" id="UP000257109"/>
    </source>
</evidence>
<feature type="region of interest" description="Disordered" evidence="1">
    <location>
        <begin position="546"/>
        <end position="571"/>
    </location>
</feature>
<dbReference type="Proteomes" id="UP000257109">
    <property type="component" value="Unassembled WGS sequence"/>
</dbReference>
<evidence type="ECO:0000259" key="2">
    <source>
        <dbReference type="Pfam" id="PF03732"/>
    </source>
</evidence>
<feature type="non-terminal residue" evidence="3">
    <location>
        <position position="1"/>
    </location>
</feature>
<dbReference type="Gene3D" id="2.40.70.10">
    <property type="entry name" value="Acid Proteases"/>
    <property type="match status" value="1"/>
</dbReference>
<accession>A0A371HUX7</accession>
<name>A0A371HUX7_MUCPR</name>
<dbReference type="OrthoDB" id="1751689at2759"/>
<evidence type="ECO:0000313" key="3">
    <source>
        <dbReference type="EMBL" id="RDY06590.1"/>
    </source>
</evidence>
<gene>
    <name evidence="3" type="ORF">CR513_09399</name>
</gene>
<feature type="compositionally biased region" description="Basic and acidic residues" evidence="1">
    <location>
        <begin position="546"/>
        <end position="559"/>
    </location>
</feature>
<dbReference type="PANTHER" id="PTHR33223">
    <property type="entry name" value="CCHC-TYPE DOMAIN-CONTAINING PROTEIN"/>
    <property type="match status" value="1"/>
</dbReference>
<dbReference type="InterPro" id="IPR005162">
    <property type="entry name" value="Retrotrans_gag_dom"/>
</dbReference>
<evidence type="ECO:0000256" key="1">
    <source>
        <dbReference type="SAM" id="MobiDB-lite"/>
    </source>
</evidence>
<feature type="domain" description="Retrotransposon gag" evidence="2">
    <location>
        <begin position="77"/>
        <end position="168"/>
    </location>
</feature>
<dbReference type="InterPro" id="IPR021109">
    <property type="entry name" value="Peptidase_aspartic_dom_sf"/>
</dbReference>
<dbReference type="Pfam" id="PF03732">
    <property type="entry name" value="Retrotrans_gag"/>
    <property type="match status" value="1"/>
</dbReference>
<comment type="caution">
    <text evidence="3">The sequence shown here is derived from an EMBL/GenBank/DDBJ whole genome shotgun (WGS) entry which is preliminary data.</text>
</comment>
<dbReference type="EMBL" id="QJKJ01001660">
    <property type="protein sequence ID" value="RDY06590.1"/>
    <property type="molecule type" value="Genomic_DNA"/>
</dbReference>
<reference evidence="3" key="1">
    <citation type="submission" date="2018-05" db="EMBL/GenBank/DDBJ databases">
        <title>Draft genome of Mucuna pruriens seed.</title>
        <authorList>
            <person name="Nnadi N.E."/>
            <person name="Vos R."/>
            <person name="Hasami M.H."/>
            <person name="Devisetty U.K."/>
            <person name="Aguiy J.C."/>
        </authorList>
    </citation>
    <scope>NUCLEOTIDE SEQUENCE [LARGE SCALE GENOMIC DNA]</scope>
    <source>
        <strain evidence="3">JCA_2017</strain>
    </source>
</reference>
<keyword evidence="4" id="KW-1185">Reference proteome</keyword>
<organism evidence="3 4">
    <name type="scientific">Mucuna pruriens</name>
    <name type="common">Velvet bean</name>
    <name type="synonym">Dolichos pruriens</name>
    <dbReference type="NCBI Taxonomy" id="157652"/>
    <lineage>
        <taxon>Eukaryota</taxon>
        <taxon>Viridiplantae</taxon>
        <taxon>Streptophyta</taxon>
        <taxon>Embryophyta</taxon>
        <taxon>Tracheophyta</taxon>
        <taxon>Spermatophyta</taxon>
        <taxon>Magnoliopsida</taxon>
        <taxon>eudicotyledons</taxon>
        <taxon>Gunneridae</taxon>
        <taxon>Pentapetalae</taxon>
        <taxon>rosids</taxon>
        <taxon>fabids</taxon>
        <taxon>Fabales</taxon>
        <taxon>Fabaceae</taxon>
        <taxon>Papilionoideae</taxon>
        <taxon>50 kb inversion clade</taxon>
        <taxon>NPAAA clade</taxon>
        <taxon>indigoferoid/millettioid clade</taxon>
        <taxon>Phaseoleae</taxon>
        <taxon>Mucuna</taxon>
    </lineage>
</organism>
<dbReference type="PANTHER" id="PTHR33223:SF10">
    <property type="entry name" value="AMINOTRANSFERASE-LIKE PLANT MOBILE DOMAIN-CONTAINING PROTEIN"/>
    <property type="match status" value="1"/>
</dbReference>
<proteinExistence type="predicted"/>
<sequence>LEATKTTRGEPSTLVESSPQIFWGQPFSEEIDETQVPPNFREVVVEPVDGTQDPHAHLQVFQTQMYISEGNNKLSCKLFPGTLRGVAMQWMATLPARTIRTFNDLASTFVSQFAANKVKKLEVAYLFDIRQARGESLKNYLTHFNNATVRVNDPNQKFFVKAFQKGLKASPFNDSLNLKRPASMEEIRMRAEKHEERSRNGGDDSQTTDRRVTHKPDIQKRSDNKRFTPLNEKRAQILKEICHTRLLCFPPPSEGKVLGNNRVDWCDFHCTTSHSTEACWTLKTQIERLIQEGRLNQYVRLREERQGTRRSRSRQGSPVLHRGTITTISGGVFGLPPKDYQKRKEVQAVLTGANLTPLGRRMSGPVITFTDRDIRRGRTGCDEPMVISVVAAEYKIERVLVDQGSSANILYWTTAKKLGIQNLTKCQGALYGFAGERVPIKGTVELETTFEEDRNGARTIPVLYTVVDAEASYNIIIGRPTLNRLEATVSIHHLCMKFPVGQTIATVWADVGIARRCYEDSLKVESTPKGQGVNVLDFDLDPRHFSTEERPHPVGDLKEVQIGPSDTQKTKIDKTLGQEGKDRLVRTLRRNVDVFA</sequence>
<dbReference type="AlphaFoldDB" id="A0A371HUX7"/>
<dbReference type="CDD" id="cd00303">
    <property type="entry name" value="retropepsin_like"/>
    <property type="match status" value="1"/>
</dbReference>